<evidence type="ECO:0000259" key="2">
    <source>
        <dbReference type="PROSITE" id="PS51352"/>
    </source>
</evidence>
<accession>A0ABY5VRB0</accession>
<protein>
    <recommendedName>
        <fullName evidence="2">Thioredoxin domain-containing protein</fullName>
    </recommendedName>
</protein>
<dbReference type="SUPFAM" id="SSF52833">
    <property type="entry name" value="Thioredoxin-like"/>
    <property type="match status" value="1"/>
</dbReference>
<feature type="domain" description="Thioredoxin" evidence="2">
    <location>
        <begin position="46"/>
        <end position="173"/>
    </location>
</feature>
<keyword evidence="4" id="KW-1185">Reference proteome</keyword>
<sequence>MDYLVVAVVVALVSTALNLLLTFGVIRKLREHDTRLAPPPASDSGPPTGSTIAPLTATTVAGHQVSIVDADRVTLVGFFTEGCRPCADIIPEFLDRHARTGVAAIAVVVTDATDGETYAERLAEVDVLVEPSGGSWATAFRVSSFPTLCLVDRGGVILGSGNAFTDLPTLTAA</sequence>
<evidence type="ECO:0000313" key="3">
    <source>
        <dbReference type="EMBL" id="UWP80317.1"/>
    </source>
</evidence>
<evidence type="ECO:0000313" key="4">
    <source>
        <dbReference type="Proteomes" id="UP001059617"/>
    </source>
</evidence>
<feature type="transmembrane region" description="Helical" evidence="1">
    <location>
        <begin position="6"/>
        <end position="26"/>
    </location>
</feature>
<name>A0ABY5VRB0_9ACTN</name>
<dbReference type="EMBL" id="CP073720">
    <property type="protein sequence ID" value="UWP80317.1"/>
    <property type="molecule type" value="Genomic_DNA"/>
</dbReference>
<keyword evidence="1" id="KW-0472">Membrane</keyword>
<proteinExistence type="predicted"/>
<reference evidence="3" key="1">
    <citation type="submission" date="2021-04" db="EMBL/GenBank/DDBJ databases">
        <authorList>
            <person name="Hartkoorn R.C."/>
            <person name="Beaudoing E."/>
            <person name="Hot D."/>
        </authorList>
    </citation>
    <scope>NUCLEOTIDE SEQUENCE</scope>
    <source>
        <strain evidence="3">NRRL B-16292</strain>
    </source>
</reference>
<dbReference type="InterPro" id="IPR013766">
    <property type="entry name" value="Thioredoxin_domain"/>
</dbReference>
<evidence type="ECO:0000256" key="1">
    <source>
        <dbReference type="SAM" id="Phobius"/>
    </source>
</evidence>
<gene>
    <name evidence="3" type="ORF">Dfulv_34860</name>
</gene>
<reference evidence="3" key="2">
    <citation type="submission" date="2022-09" db="EMBL/GenBank/DDBJ databases">
        <title>Biosynthetic gene clusters of Dactylosporangioum fulvum.</title>
        <authorList>
            <person name="Caradec T."/>
        </authorList>
    </citation>
    <scope>NUCLEOTIDE SEQUENCE</scope>
    <source>
        <strain evidence="3">NRRL B-16292</strain>
    </source>
</reference>
<dbReference type="RefSeq" id="WP_259858075.1">
    <property type="nucleotide sequence ID" value="NZ_BAAAST010000009.1"/>
</dbReference>
<keyword evidence="1" id="KW-1133">Transmembrane helix</keyword>
<organism evidence="3 4">
    <name type="scientific">Dactylosporangium fulvum</name>
    <dbReference type="NCBI Taxonomy" id="53359"/>
    <lineage>
        <taxon>Bacteria</taxon>
        <taxon>Bacillati</taxon>
        <taxon>Actinomycetota</taxon>
        <taxon>Actinomycetes</taxon>
        <taxon>Micromonosporales</taxon>
        <taxon>Micromonosporaceae</taxon>
        <taxon>Dactylosporangium</taxon>
    </lineage>
</organism>
<dbReference type="PROSITE" id="PS51352">
    <property type="entry name" value="THIOREDOXIN_2"/>
    <property type="match status" value="1"/>
</dbReference>
<dbReference type="Gene3D" id="3.40.30.10">
    <property type="entry name" value="Glutaredoxin"/>
    <property type="match status" value="1"/>
</dbReference>
<dbReference type="InterPro" id="IPR036249">
    <property type="entry name" value="Thioredoxin-like_sf"/>
</dbReference>
<keyword evidence="1" id="KW-0812">Transmembrane</keyword>
<dbReference type="Proteomes" id="UP001059617">
    <property type="component" value="Chromosome"/>
</dbReference>